<dbReference type="Proteomes" id="UP000051446">
    <property type="component" value="Unassembled WGS sequence"/>
</dbReference>
<feature type="region of interest" description="Disordered" evidence="1">
    <location>
        <begin position="1"/>
        <end position="25"/>
    </location>
</feature>
<dbReference type="InterPro" id="IPR015406">
    <property type="entry name" value="GpJ_CSF"/>
</dbReference>
<organism evidence="5 6">
    <name type="scientific">Pseudomonas libanensis</name>
    <dbReference type="NCBI Taxonomy" id="75588"/>
    <lineage>
        <taxon>Bacteria</taxon>
        <taxon>Pseudomonadati</taxon>
        <taxon>Pseudomonadota</taxon>
        <taxon>Gammaproteobacteria</taxon>
        <taxon>Pseudomonadales</taxon>
        <taxon>Pseudomonadaceae</taxon>
        <taxon>Pseudomonas</taxon>
    </lineage>
</organism>
<evidence type="ECO:0000313" key="6">
    <source>
        <dbReference type="Proteomes" id="UP000051446"/>
    </source>
</evidence>
<reference evidence="5 6" key="1">
    <citation type="submission" date="2015-02" db="EMBL/GenBank/DDBJ databases">
        <title>Pseudomonas helleri sp. nov. and Pseudomonas weihenstephanensis sp. nov., isolated from raw cows milk.</title>
        <authorList>
            <person name="von Neubeck M."/>
            <person name="Huptas C."/>
            <person name="Wenning M."/>
            <person name="Scherer S."/>
        </authorList>
    </citation>
    <scope>NUCLEOTIDE SEQUENCE [LARGE SCALE GENOMIC DNA]</scope>
    <source>
        <strain evidence="5 6">DSM 17149</strain>
    </source>
</reference>
<dbReference type="PANTHER" id="PTHR36251">
    <property type="entry name" value="FELS-1 PROPHAGE HOST SPECIFICITY PROTEIN-RELATED"/>
    <property type="match status" value="1"/>
</dbReference>
<dbReference type="InterPro" id="IPR036116">
    <property type="entry name" value="FN3_sf"/>
</dbReference>
<sequence>MTDLTLAGSKGGASKPRPSVEAPDSLQSTAYARILDLVSEGEIVGLKNDKRSVFLDETPLANADGSLNFSGVTLDTRNGSQDQTHIPGFPAVENESPVSVELRSDQPWTKSYSNLQLSAVRVRLAVTRLSQTNTSNGDTNGYTVQYAIDLSTDGGAFVQVLAAAFSGKTTTKYERSHRVDLPPAKVSWTLRLRRITPNSTSGAIADTTTVESSTEVIDAKLRYPGSALIGLQFDAAQFQSIPSRSFELRGRIIKVPSNYDAQTRTYSGVWDGTFKSAWTDNPAWIYYDLLLHQRYGLGHLLNAGQVDKWELYRIGQYCDQPVSDGKGGTEPRFTCNLYLSVRADALKVLQDLATTFRGMAYWGAGSVMAVADMPEDPVYTYSNANVIGGQFIYGGSAKKTRYTVALVSWNDPTDFYRQKVQYVDDAEGIARYGIQQTEISATGCTSQAQAQRIGKWALLTNRLETESVTFAVGLDGTLARPGQIIRVADNDRAGRRIGGRLRAATLDTLTLDAEVTATAGDTITLVMPNGKAVSREVKSVSAAGADGQLVVLQTKLDELPPAQSIWAIDSATLALQQFRVLSISEDFSDDEIKYSLSAVKHVPSKFAAIDNGAKIDSPPISVIPPSVQAAPTGVTVSNDHFVEQGSAVNVMTIDWQRPAHAIAFEVYWRRNDGEWIYAGRTGGTSIEVSGIYAGRYVAKVRAINALDIGSLYSESVETVLNGKTTLPPTVAALTTESLVFAIKLKWQIPQGMSTADLQRTEVWYGKTADLALATKLGDYAYPQTDLTMMGLAAGTSLFFWARLVDRTGNIGPWFPTGSGVLGQSSSDASPILDLIAGKIGETQLGKHLLDRIELIDGVGVGSVNERLDKTRKDLEGLVDQVTDALLFDSAKAYASGEFVRLGNHLYQAVASVPAGNTPPNTTYWLDIGTLVQTTAALAAHIQQNSAAIAQHGSDINAQAQQLNAVKVTVDDPVTGVSATANGLNTLKATVTTLDGKVTTTAERVDGISLQVNPSMQGDEAGWQGSEQQSVGVWSIQSAIIEGDLIQGQRTDVLEVKHAATTAAVQSEQTARISADGVLGSRIDTVMVQADANKAAVQSEQTARINADGALGSRIDTVTAQSAANKAAVQNEINARTSGDQALGQRIDTVQTTVGGHTVAIQTNSTAIQTVDGKVSANWSVRMQYDAGKGQYSYAGIGLGLENGPGGLESQFIISADRFAVGQKNQFPFVIQDGQTIIADAFIGNGTITNAKIGNYIQSNNYKEAERGWRLFFDGTFEINGSAPGAGRMLMNNRAIKVFDSVGTLRVQMGDLSA</sequence>
<comment type="caution">
    <text evidence="5">The sequence shown here is derived from an EMBL/GenBank/DDBJ whole genome shotgun (WGS) entry which is preliminary data.</text>
</comment>
<feature type="domain" description="Tip attachment protein J" evidence="3">
    <location>
        <begin position="344"/>
        <end position="495"/>
    </location>
</feature>
<evidence type="ECO:0000313" key="5">
    <source>
        <dbReference type="EMBL" id="KRP46392.1"/>
    </source>
</evidence>
<dbReference type="PATRIC" id="fig|75588.4.peg.4501"/>
<dbReference type="RefSeq" id="WP_057012117.1">
    <property type="nucleotide sequence ID" value="NZ_JYLH01000005.1"/>
</dbReference>
<dbReference type="PANTHER" id="PTHR36251:SF2">
    <property type="entry name" value="GIFSY-2 PROPHAGE HOST SPECIFICITY PROTEIN J, PHAGE LAMBDA"/>
    <property type="match status" value="1"/>
</dbReference>
<protein>
    <submittedName>
        <fullName evidence="5">Host specificity protein J</fullName>
    </submittedName>
</protein>
<evidence type="ECO:0000259" key="3">
    <source>
        <dbReference type="Pfam" id="PF13550"/>
    </source>
</evidence>
<dbReference type="InterPro" id="IPR053171">
    <property type="entry name" value="Viral_Tip_Attach_Protein"/>
</dbReference>
<dbReference type="InterPro" id="IPR032876">
    <property type="entry name" value="J_dom"/>
</dbReference>
<evidence type="ECO:0000259" key="4">
    <source>
        <dbReference type="Pfam" id="PF24801"/>
    </source>
</evidence>
<dbReference type="InterPro" id="IPR055385">
    <property type="entry name" value="GpJ_HDII-ins2"/>
</dbReference>
<proteinExistence type="predicted"/>
<dbReference type="Pfam" id="PF09327">
    <property type="entry name" value="Phage_Tail_Tip"/>
    <property type="match status" value="1"/>
</dbReference>
<accession>A0A0R2YDP6</accession>
<name>A0A0R2YDP6_9PSED</name>
<evidence type="ECO:0000256" key="1">
    <source>
        <dbReference type="SAM" id="MobiDB-lite"/>
    </source>
</evidence>
<dbReference type="EMBL" id="JYLH01000005">
    <property type="protein sequence ID" value="KRP46392.1"/>
    <property type="molecule type" value="Genomic_DNA"/>
</dbReference>
<dbReference type="Pfam" id="PF13550">
    <property type="entry name" value="Phage-tail_3"/>
    <property type="match status" value="1"/>
</dbReference>
<feature type="domain" description="Tip attachment protein J central straight fiber" evidence="2">
    <location>
        <begin position="1159"/>
        <end position="1291"/>
    </location>
</feature>
<dbReference type="Pfam" id="PF24801">
    <property type="entry name" value="FNIII-A_GpJ"/>
    <property type="match status" value="1"/>
</dbReference>
<gene>
    <name evidence="5" type="ORF">TU73_10520</name>
</gene>
<dbReference type="SUPFAM" id="SSF49265">
    <property type="entry name" value="Fibronectin type III"/>
    <property type="match status" value="1"/>
</dbReference>
<feature type="domain" description="Tip attachment protein J HDII-ins2" evidence="4">
    <location>
        <begin position="92"/>
        <end position="219"/>
    </location>
</feature>
<evidence type="ECO:0000259" key="2">
    <source>
        <dbReference type="Pfam" id="PF09327"/>
    </source>
</evidence>